<reference evidence="13 14" key="1">
    <citation type="submission" date="2020-06" db="EMBL/GenBank/DDBJ databases">
        <title>Transcriptomic and genomic resources for Thalictrum thalictroides and T. hernandezii: Facilitating candidate gene discovery in an emerging model plant lineage.</title>
        <authorList>
            <person name="Arias T."/>
            <person name="Riano-Pachon D.M."/>
            <person name="Di Stilio V.S."/>
        </authorList>
    </citation>
    <scope>NUCLEOTIDE SEQUENCE [LARGE SCALE GENOMIC DNA]</scope>
    <source>
        <strain evidence="14">cv. WT478/WT964</strain>
        <tissue evidence="13">Leaves</tissue>
    </source>
</reference>
<keyword evidence="4" id="KW-0349">Heme</keyword>
<dbReference type="EMBL" id="JABWDY010007083">
    <property type="protein sequence ID" value="KAF5203229.1"/>
    <property type="molecule type" value="Genomic_DNA"/>
</dbReference>
<keyword evidence="8" id="KW-0560">Oxidoreductase</keyword>
<keyword evidence="7 12" id="KW-1133">Transmembrane helix</keyword>
<dbReference type="GO" id="GO:0004497">
    <property type="term" value="F:monooxygenase activity"/>
    <property type="evidence" value="ECO:0007669"/>
    <property type="project" value="UniProtKB-KW"/>
</dbReference>
<feature type="transmembrane region" description="Helical" evidence="12">
    <location>
        <begin position="6"/>
        <end position="29"/>
    </location>
</feature>
<keyword evidence="10" id="KW-0503">Monooxygenase</keyword>
<dbReference type="SUPFAM" id="SSF48264">
    <property type="entry name" value="Cytochrome P450"/>
    <property type="match status" value="1"/>
</dbReference>
<evidence type="ECO:0000256" key="4">
    <source>
        <dbReference type="ARBA" id="ARBA00022617"/>
    </source>
</evidence>
<evidence type="ECO:0000256" key="7">
    <source>
        <dbReference type="ARBA" id="ARBA00022989"/>
    </source>
</evidence>
<name>A0A7J6X0G9_THATH</name>
<accession>A0A7J6X0G9</accession>
<organism evidence="13 14">
    <name type="scientific">Thalictrum thalictroides</name>
    <name type="common">Rue-anemone</name>
    <name type="synonym">Anemone thalictroides</name>
    <dbReference type="NCBI Taxonomy" id="46969"/>
    <lineage>
        <taxon>Eukaryota</taxon>
        <taxon>Viridiplantae</taxon>
        <taxon>Streptophyta</taxon>
        <taxon>Embryophyta</taxon>
        <taxon>Tracheophyta</taxon>
        <taxon>Spermatophyta</taxon>
        <taxon>Magnoliopsida</taxon>
        <taxon>Ranunculales</taxon>
        <taxon>Ranunculaceae</taxon>
        <taxon>Thalictroideae</taxon>
        <taxon>Thalictrum</taxon>
    </lineage>
</organism>
<comment type="cofactor">
    <cofactor evidence="1">
        <name>heme</name>
        <dbReference type="ChEBI" id="CHEBI:30413"/>
    </cofactor>
</comment>
<keyword evidence="5 12" id="KW-0812">Transmembrane</keyword>
<keyword evidence="6" id="KW-0479">Metal-binding</keyword>
<dbReference type="InterPro" id="IPR050665">
    <property type="entry name" value="Cytochrome_P450_Monooxygen"/>
</dbReference>
<dbReference type="Gene3D" id="1.10.630.10">
    <property type="entry name" value="Cytochrome P450"/>
    <property type="match status" value="1"/>
</dbReference>
<evidence type="ECO:0000256" key="5">
    <source>
        <dbReference type="ARBA" id="ARBA00022692"/>
    </source>
</evidence>
<dbReference type="GO" id="GO:0020037">
    <property type="term" value="F:heme binding"/>
    <property type="evidence" value="ECO:0007669"/>
    <property type="project" value="InterPro"/>
</dbReference>
<dbReference type="PRINTS" id="PR00464">
    <property type="entry name" value="EP450II"/>
</dbReference>
<dbReference type="InterPro" id="IPR002402">
    <property type="entry name" value="Cyt_P450_E_grp-II"/>
</dbReference>
<evidence type="ECO:0000256" key="9">
    <source>
        <dbReference type="ARBA" id="ARBA00023004"/>
    </source>
</evidence>
<evidence type="ECO:0000256" key="6">
    <source>
        <dbReference type="ARBA" id="ARBA00022723"/>
    </source>
</evidence>
<comment type="subcellular location">
    <subcellularLocation>
        <location evidence="2">Membrane</location>
    </subcellularLocation>
</comment>
<comment type="similarity">
    <text evidence="3">Belongs to the cytochrome P450 family.</text>
</comment>
<proteinExistence type="inferred from homology"/>
<gene>
    <name evidence="13" type="ORF">FRX31_007184</name>
</gene>
<dbReference type="Proteomes" id="UP000554482">
    <property type="component" value="Unassembled WGS sequence"/>
</dbReference>
<dbReference type="GO" id="GO:0005506">
    <property type="term" value="F:iron ion binding"/>
    <property type="evidence" value="ECO:0007669"/>
    <property type="project" value="InterPro"/>
</dbReference>
<evidence type="ECO:0000256" key="10">
    <source>
        <dbReference type="ARBA" id="ARBA00023033"/>
    </source>
</evidence>
<evidence type="ECO:0000256" key="12">
    <source>
        <dbReference type="SAM" id="Phobius"/>
    </source>
</evidence>
<evidence type="ECO:0000256" key="3">
    <source>
        <dbReference type="ARBA" id="ARBA00010617"/>
    </source>
</evidence>
<evidence type="ECO:0000313" key="14">
    <source>
        <dbReference type="Proteomes" id="UP000554482"/>
    </source>
</evidence>
<evidence type="ECO:0000256" key="2">
    <source>
        <dbReference type="ARBA" id="ARBA00004370"/>
    </source>
</evidence>
<dbReference type="GO" id="GO:0044550">
    <property type="term" value="P:secondary metabolite biosynthetic process"/>
    <property type="evidence" value="ECO:0007669"/>
    <property type="project" value="UniProtKB-ARBA"/>
</dbReference>
<dbReference type="InterPro" id="IPR036396">
    <property type="entry name" value="Cyt_P450_sf"/>
</dbReference>
<keyword evidence="14" id="KW-1185">Reference proteome</keyword>
<sequence length="253" mass="29312">MEVVQLGLLVVFSVIVASWAFKMVNWIWLKPMRMKKYLKKQGIGGPSYKLFDGNLKEIVKMKIEATSKPMELSHRIVPRLLPFQYQAVQTYGKMFVSWIGPIPRVNIMEPEMIRDILSNKFGHFAKVRVNPLVGMLAKGVVSYQGEKWVKHRRIINPAFHQEKLKLMLPAFYACCSELVEKWEKLLLSKESCEVDVWPYLQNLTADVISRTAFGSSYEEGRRIFELQTEQAMLVMEASRSIYIPGFRFADLVK</sequence>
<evidence type="ECO:0000256" key="8">
    <source>
        <dbReference type="ARBA" id="ARBA00023002"/>
    </source>
</evidence>
<dbReference type="PANTHER" id="PTHR24282:SF255">
    <property type="entry name" value="CYTOCHROME P450 72A11-RELATED"/>
    <property type="match status" value="1"/>
</dbReference>
<dbReference type="GO" id="GO:0016705">
    <property type="term" value="F:oxidoreductase activity, acting on paired donors, with incorporation or reduction of molecular oxygen"/>
    <property type="evidence" value="ECO:0007669"/>
    <property type="project" value="InterPro"/>
</dbReference>
<dbReference type="OrthoDB" id="1470350at2759"/>
<dbReference type="InterPro" id="IPR001128">
    <property type="entry name" value="Cyt_P450"/>
</dbReference>
<comment type="caution">
    <text evidence="13">The sequence shown here is derived from an EMBL/GenBank/DDBJ whole genome shotgun (WGS) entry which is preliminary data.</text>
</comment>
<keyword evidence="11 12" id="KW-0472">Membrane</keyword>
<protein>
    <submittedName>
        <fullName evidence="13">Cytochrome p450</fullName>
    </submittedName>
</protein>
<dbReference type="Pfam" id="PF00067">
    <property type="entry name" value="p450"/>
    <property type="match status" value="1"/>
</dbReference>
<evidence type="ECO:0000256" key="1">
    <source>
        <dbReference type="ARBA" id="ARBA00001971"/>
    </source>
</evidence>
<evidence type="ECO:0000256" key="11">
    <source>
        <dbReference type="ARBA" id="ARBA00023136"/>
    </source>
</evidence>
<dbReference type="GO" id="GO:0016020">
    <property type="term" value="C:membrane"/>
    <property type="evidence" value="ECO:0007669"/>
    <property type="project" value="UniProtKB-SubCell"/>
</dbReference>
<evidence type="ECO:0000313" key="13">
    <source>
        <dbReference type="EMBL" id="KAF5203229.1"/>
    </source>
</evidence>
<keyword evidence="9" id="KW-0408">Iron</keyword>
<dbReference type="AlphaFoldDB" id="A0A7J6X0G9"/>
<dbReference type="PANTHER" id="PTHR24282">
    <property type="entry name" value="CYTOCHROME P450 FAMILY MEMBER"/>
    <property type="match status" value="1"/>
</dbReference>